<comment type="subcellular location">
    <subcellularLocation>
        <location evidence="1">Secreted</location>
        <location evidence="1">Extracellular space</location>
        <location evidence="1">Apoplast</location>
    </subcellularLocation>
</comment>
<gene>
    <name evidence="8" type="ORF">Lalb_Chr14g0368851</name>
</gene>
<keyword evidence="4" id="KW-0964">Secreted</keyword>
<protein>
    <submittedName>
        <fullName evidence="8">Putative encoded peptide</fullName>
    </submittedName>
</protein>
<organism evidence="8 9">
    <name type="scientific">Lupinus albus</name>
    <name type="common">White lupine</name>
    <name type="synonym">Lupinus termis</name>
    <dbReference type="NCBI Taxonomy" id="3870"/>
    <lineage>
        <taxon>Eukaryota</taxon>
        <taxon>Viridiplantae</taxon>
        <taxon>Streptophyta</taxon>
        <taxon>Embryophyta</taxon>
        <taxon>Tracheophyta</taxon>
        <taxon>Spermatophyta</taxon>
        <taxon>Magnoliopsida</taxon>
        <taxon>eudicotyledons</taxon>
        <taxon>Gunneridae</taxon>
        <taxon>Pentapetalae</taxon>
        <taxon>rosids</taxon>
        <taxon>fabids</taxon>
        <taxon>Fabales</taxon>
        <taxon>Fabaceae</taxon>
        <taxon>Papilionoideae</taxon>
        <taxon>50 kb inversion clade</taxon>
        <taxon>genistoids sensu lato</taxon>
        <taxon>core genistoids</taxon>
        <taxon>Genisteae</taxon>
        <taxon>Lupinus</taxon>
    </lineage>
</organism>
<dbReference type="GO" id="GO:1902025">
    <property type="term" value="P:nitrate import"/>
    <property type="evidence" value="ECO:0007669"/>
    <property type="project" value="TreeGrafter"/>
</dbReference>
<evidence type="ECO:0000313" key="9">
    <source>
        <dbReference type="Proteomes" id="UP000447434"/>
    </source>
</evidence>
<evidence type="ECO:0000313" key="8">
    <source>
        <dbReference type="EMBL" id="KAE9600050.1"/>
    </source>
</evidence>
<keyword evidence="7" id="KW-0379">Hydroxylation</keyword>
<evidence type="ECO:0000256" key="3">
    <source>
        <dbReference type="ARBA" id="ARBA00022523"/>
    </source>
</evidence>
<evidence type="ECO:0000256" key="6">
    <source>
        <dbReference type="ARBA" id="ARBA00022729"/>
    </source>
</evidence>
<dbReference type="GO" id="GO:1901371">
    <property type="term" value="P:regulation of leaf morphogenesis"/>
    <property type="evidence" value="ECO:0007669"/>
    <property type="project" value="TreeGrafter"/>
</dbReference>
<evidence type="ECO:0000256" key="7">
    <source>
        <dbReference type="ARBA" id="ARBA00023278"/>
    </source>
</evidence>
<reference evidence="9" key="1">
    <citation type="journal article" date="2020" name="Nat. Commun.">
        <title>Genome sequence of the cluster root forming white lupin.</title>
        <authorList>
            <person name="Hufnagel B."/>
            <person name="Marques A."/>
            <person name="Soriano A."/>
            <person name="Marques L."/>
            <person name="Divol F."/>
            <person name="Doumas P."/>
            <person name="Sallet E."/>
            <person name="Mancinotti D."/>
            <person name="Carrere S."/>
            <person name="Marande W."/>
            <person name="Arribat S."/>
            <person name="Keller J."/>
            <person name="Huneau C."/>
            <person name="Blein T."/>
            <person name="Aime D."/>
            <person name="Laguerre M."/>
            <person name="Taylor J."/>
            <person name="Schubert V."/>
            <person name="Nelson M."/>
            <person name="Geu-Flores F."/>
            <person name="Crespi M."/>
            <person name="Gallardo-Guerrero K."/>
            <person name="Delaux P.-M."/>
            <person name="Salse J."/>
            <person name="Berges H."/>
            <person name="Guyot R."/>
            <person name="Gouzy J."/>
            <person name="Peret B."/>
        </authorList>
    </citation>
    <scope>NUCLEOTIDE SEQUENCE [LARGE SCALE GENOMIC DNA]</scope>
    <source>
        <strain evidence="9">cv. Amiga</strain>
    </source>
</reference>
<keyword evidence="5" id="KW-0372">Hormone</keyword>
<keyword evidence="9" id="KW-1185">Reference proteome</keyword>
<keyword evidence="6" id="KW-0732">Signal</keyword>
<comment type="similarity">
    <text evidence="2">Belongs to the C-terminally encoded plant signaling peptide (CEP) family.</text>
</comment>
<dbReference type="PANTHER" id="PTHR33348">
    <property type="entry name" value="PRECURSOR OF CEP5"/>
    <property type="match status" value="1"/>
</dbReference>
<accession>A0A6A5NND2</accession>
<dbReference type="Proteomes" id="UP000447434">
    <property type="component" value="Chromosome 14"/>
</dbReference>
<evidence type="ECO:0000256" key="5">
    <source>
        <dbReference type="ARBA" id="ARBA00022702"/>
    </source>
</evidence>
<evidence type="ECO:0000256" key="2">
    <source>
        <dbReference type="ARBA" id="ARBA00008963"/>
    </source>
</evidence>
<proteinExistence type="inferred from homology"/>
<evidence type="ECO:0000256" key="1">
    <source>
        <dbReference type="ARBA" id="ARBA00004271"/>
    </source>
</evidence>
<dbReference type="OrthoDB" id="1863260at2759"/>
<dbReference type="GO" id="GO:0048046">
    <property type="term" value="C:apoplast"/>
    <property type="evidence" value="ECO:0007669"/>
    <property type="project" value="UniProtKB-SubCell"/>
</dbReference>
<dbReference type="GO" id="GO:0048364">
    <property type="term" value="P:root development"/>
    <property type="evidence" value="ECO:0007669"/>
    <property type="project" value="InterPro"/>
</dbReference>
<dbReference type="GO" id="GO:2000280">
    <property type="term" value="P:regulation of root development"/>
    <property type="evidence" value="ECO:0007669"/>
    <property type="project" value="TreeGrafter"/>
</dbReference>
<dbReference type="GO" id="GO:0006995">
    <property type="term" value="P:cellular response to nitrogen starvation"/>
    <property type="evidence" value="ECO:0007669"/>
    <property type="project" value="UniProtKB-ARBA"/>
</dbReference>
<dbReference type="InterPro" id="IPR033250">
    <property type="entry name" value="CEP"/>
</dbReference>
<comment type="caution">
    <text evidence="8">The sequence shown here is derived from an EMBL/GenBank/DDBJ whole genome shotgun (WGS) entry which is preliminary data.</text>
</comment>
<keyword evidence="3" id="KW-0052">Apoplast</keyword>
<dbReference type="EMBL" id="WOCE01000014">
    <property type="protein sequence ID" value="KAE9600050.1"/>
    <property type="molecule type" value="Genomic_DNA"/>
</dbReference>
<name>A0A6A5NND2_LUPAL</name>
<dbReference type="AlphaFoldDB" id="A0A6A5NND2"/>
<dbReference type="GO" id="GO:0005179">
    <property type="term" value="F:hormone activity"/>
    <property type="evidence" value="ECO:0007669"/>
    <property type="project" value="UniProtKB-KW"/>
</dbReference>
<evidence type="ECO:0000256" key="4">
    <source>
        <dbReference type="ARBA" id="ARBA00022525"/>
    </source>
</evidence>
<dbReference type="PANTHER" id="PTHR33348:SF39">
    <property type="entry name" value="PRECURSOR OF CEP5"/>
    <property type="match status" value="1"/>
</dbReference>
<sequence>MANTKVVLMISSILLALILFNGIFSVHGRALRSENKEHKKIYKSNVLWHRHMLGNVGTELNSQNEREVEKWVDDFRPTEPGHSPGVGHSSPHTIASDVAPRP</sequence>